<sequence length="139" mass="16272">MDNWQDKTEWKDLWLLTPEQAPLLSGMTDKGRLGFAIQLKFMEMYGRFPSSGKDVSIDVIQYIAQQLGFSADLFSLYEPLDRQGQRHRQTIRKLLGYRPSSDSDLRQLFDWLRARRFYPWILKHTTPGKLLLTGFASNV</sequence>
<dbReference type="Pfam" id="PF13700">
    <property type="entry name" value="DUF4158"/>
    <property type="match status" value="1"/>
</dbReference>
<dbReference type="EMBL" id="NSCI01000032">
    <property type="protein sequence ID" value="RAW85948.1"/>
    <property type="molecule type" value="Genomic_DNA"/>
</dbReference>
<evidence type="ECO:0000313" key="3">
    <source>
        <dbReference type="Proteomes" id="UP000250870"/>
    </source>
</evidence>
<protein>
    <recommendedName>
        <fullName evidence="1">DUF4158 domain-containing protein</fullName>
    </recommendedName>
</protein>
<dbReference type="AlphaFoldDB" id="A0A329VBZ3"/>
<dbReference type="InterPro" id="IPR025296">
    <property type="entry name" value="DUF4158"/>
</dbReference>
<gene>
    <name evidence="2" type="ORF">CKY01_18735</name>
</gene>
<evidence type="ECO:0000259" key="1">
    <source>
        <dbReference type="Pfam" id="PF13700"/>
    </source>
</evidence>
<dbReference type="Proteomes" id="UP000250870">
    <property type="component" value="Unassembled WGS sequence"/>
</dbReference>
<proteinExistence type="predicted"/>
<dbReference type="RefSeq" id="WP_113026762.1">
    <property type="nucleotide sequence ID" value="NZ_CAWNWQ010000032.1"/>
</dbReference>
<evidence type="ECO:0000313" key="2">
    <source>
        <dbReference type="EMBL" id="RAW85948.1"/>
    </source>
</evidence>
<feature type="domain" description="DUF4158" evidence="1">
    <location>
        <begin position="23"/>
        <end position="114"/>
    </location>
</feature>
<name>A0A329VBZ3_9GAMM</name>
<reference evidence="2 3" key="1">
    <citation type="journal article" date="2018" name="Int. J. Syst. Evol. Microbiol.">
        <title>Whole-genome-based revisit of Photorhabdus phylogeny: proposal for the elevation of most Photorhabdus subspecies to the species level and description of one novel species Photorhabdus bodei sp. nov., and one novel subspecies Photorhabdus laumondii subsp. clarkei subsp. nov.</title>
        <authorList>
            <person name="Machado R.A.R."/>
            <person name="Wuthrich D."/>
            <person name="Kuhnert P."/>
            <person name="Arce C.C.M."/>
            <person name="Thonen L."/>
            <person name="Ruiz C."/>
            <person name="Zhang X."/>
            <person name="Robert C.A.M."/>
            <person name="Karimi J."/>
            <person name="Kamali S."/>
            <person name="Ma J."/>
            <person name="Bruggmann R."/>
            <person name="Erb M."/>
        </authorList>
    </citation>
    <scope>NUCLEOTIDE SEQUENCE [LARGE SCALE GENOMIC DNA]</scope>
    <source>
        <strain evidence="2 3">BOJ-47</strain>
    </source>
</reference>
<organism evidence="2 3">
    <name type="scientific">Photorhabdus laumondii subsp. clarkei</name>
    <dbReference type="NCBI Taxonomy" id="2029685"/>
    <lineage>
        <taxon>Bacteria</taxon>
        <taxon>Pseudomonadati</taxon>
        <taxon>Pseudomonadota</taxon>
        <taxon>Gammaproteobacteria</taxon>
        <taxon>Enterobacterales</taxon>
        <taxon>Morganellaceae</taxon>
        <taxon>Photorhabdus</taxon>
    </lineage>
</organism>
<accession>A0A329VBZ3</accession>
<comment type="caution">
    <text evidence="2">The sequence shown here is derived from an EMBL/GenBank/DDBJ whole genome shotgun (WGS) entry which is preliminary data.</text>
</comment>